<dbReference type="NCBIfam" id="TIGR00670">
    <property type="entry name" value="asp_carb_tr"/>
    <property type="match status" value="1"/>
</dbReference>
<dbReference type="Proteomes" id="UP000182517">
    <property type="component" value="Chromosome"/>
</dbReference>
<dbReference type="RefSeq" id="WP_072282853.1">
    <property type="nucleotide sequence ID" value="NZ_CP015519.1"/>
</dbReference>
<feature type="binding site" evidence="7">
    <location>
        <position position="265"/>
    </location>
    <ligand>
        <name>carbamoyl phosphate</name>
        <dbReference type="ChEBI" id="CHEBI:58228"/>
    </ligand>
</feature>
<comment type="similarity">
    <text evidence="2 7">Belongs to the aspartate/ornithine carbamoyltransferase superfamily. ATCase family.</text>
</comment>
<evidence type="ECO:0000256" key="7">
    <source>
        <dbReference type="HAMAP-Rule" id="MF_00001"/>
    </source>
</evidence>
<organism evidence="10 11">
    <name type="scientific">Syntrophotalea acetylenivorans</name>
    <dbReference type="NCBI Taxonomy" id="1842532"/>
    <lineage>
        <taxon>Bacteria</taxon>
        <taxon>Pseudomonadati</taxon>
        <taxon>Thermodesulfobacteriota</taxon>
        <taxon>Desulfuromonadia</taxon>
        <taxon>Desulfuromonadales</taxon>
        <taxon>Syntrophotaleaceae</taxon>
        <taxon>Syntrophotalea</taxon>
    </lineage>
</organism>
<dbReference type="InterPro" id="IPR006132">
    <property type="entry name" value="Asp/Orn_carbamoyltranf_P-bd"/>
</dbReference>
<dbReference type="Pfam" id="PF00185">
    <property type="entry name" value="OTCace"/>
    <property type="match status" value="1"/>
</dbReference>
<dbReference type="GO" id="GO:0006520">
    <property type="term" value="P:amino acid metabolic process"/>
    <property type="evidence" value="ECO:0007669"/>
    <property type="project" value="InterPro"/>
</dbReference>
<dbReference type="PANTHER" id="PTHR45753">
    <property type="entry name" value="ORNITHINE CARBAMOYLTRANSFERASE, MITOCHONDRIAL"/>
    <property type="match status" value="1"/>
</dbReference>
<evidence type="ECO:0000256" key="6">
    <source>
        <dbReference type="ARBA" id="ARBA00048859"/>
    </source>
</evidence>
<feature type="binding site" evidence="7">
    <location>
        <position position="169"/>
    </location>
    <ligand>
        <name>L-aspartate</name>
        <dbReference type="ChEBI" id="CHEBI:29991"/>
    </ligand>
</feature>
<dbReference type="UniPathway" id="UPA00070">
    <property type="reaction ID" value="UER00116"/>
</dbReference>
<feature type="domain" description="Aspartate/ornithine carbamoyltransferase Asp/Orn-binding" evidence="8">
    <location>
        <begin position="156"/>
        <end position="301"/>
    </location>
</feature>
<feature type="binding site" evidence="7">
    <location>
        <position position="108"/>
    </location>
    <ligand>
        <name>carbamoyl phosphate</name>
        <dbReference type="ChEBI" id="CHEBI:58228"/>
    </ligand>
</feature>
<keyword evidence="3 7" id="KW-0808">Transferase</keyword>
<feature type="binding site" evidence="7">
    <location>
        <position position="223"/>
    </location>
    <ligand>
        <name>L-aspartate</name>
        <dbReference type="ChEBI" id="CHEBI:29991"/>
    </ligand>
</feature>
<dbReference type="GO" id="GO:0005829">
    <property type="term" value="C:cytosol"/>
    <property type="evidence" value="ECO:0007669"/>
    <property type="project" value="TreeGrafter"/>
</dbReference>
<evidence type="ECO:0000256" key="2">
    <source>
        <dbReference type="ARBA" id="ARBA00008896"/>
    </source>
</evidence>
<keyword evidence="11" id="KW-1185">Reference proteome</keyword>
<evidence type="ECO:0000256" key="5">
    <source>
        <dbReference type="ARBA" id="ARBA00043884"/>
    </source>
</evidence>
<dbReference type="NCBIfam" id="NF002032">
    <property type="entry name" value="PRK00856.1"/>
    <property type="match status" value="1"/>
</dbReference>
<dbReference type="OrthoDB" id="9774690at2"/>
<dbReference type="GO" id="GO:0016597">
    <property type="term" value="F:amino acid binding"/>
    <property type="evidence" value="ECO:0007669"/>
    <property type="project" value="InterPro"/>
</dbReference>
<dbReference type="PRINTS" id="PR00101">
    <property type="entry name" value="ATCASE"/>
</dbReference>
<feature type="binding site" evidence="7">
    <location>
        <position position="136"/>
    </location>
    <ligand>
        <name>carbamoyl phosphate</name>
        <dbReference type="ChEBI" id="CHEBI:58228"/>
    </ligand>
</feature>
<dbReference type="PROSITE" id="PS00097">
    <property type="entry name" value="CARBAMOYLTRANSFERASE"/>
    <property type="match status" value="1"/>
</dbReference>
<feature type="binding site" evidence="7">
    <location>
        <position position="58"/>
    </location>
    <ligand>
        <name>carbamoyl phosphate</name>
        <dbReference type="ChEBI" id="CHEBI:58228"/>
    </ligand>
</feature>
<keyword evidence="4 7" id="KW-0665">Pyrimidine biosynthesis</keyword>
<dbReference type="PANTHER" id="PTHR45753:SF6">
    <property type="entry name" value="ASPARTATE CARBAMOYLTRANSFERASE"/>
    <property type="match status" value="1"/>
</dbReference>
<comment type="subunit">
    <text evidence="7">Heterododecamer (2C3:3R2) of six catalytic PyrB chains organized as two trimers (C3), and six regulatory PyrI chains organized as three dimers (R2).</text>
</comment>
<feature type="binding site" evidence="7">
    <location>
        <position position="59"/>
    </location>
    <ligand>
        <name>carbamoyl phosphate</name>
        <dbReference type="ChEBI" id="CHEBI:58228"/>
    </ligand>
</feature>
<feature type="domain" description="Aspartate/ornithine carbamoyltransferase carbamoyl-P binding" evidence="9">
    <location>
        <begin position="6"/>
        <end position="149"/>
    </location>
</feature>
<evidence type="ECO:0000313" key="11">
    <source>
        <dbReference type="Proteomes" id="UP000182517"/>
    </source>
</evidence>
<name>A0A1L3GLT8_9BACT</name>
<sequence length="313" mass="33740">MSFGHKHILGIEQLSADDITLILDTAESFKEVSTREIKKVPTLRGKTIINIFFEASTRTRASFEIAGKRLSADTMNISASTSAVVKGETLEDTAKNLEAMHPDIIVMRHGHSGAPHYLAERCGFSVVNAGDGAHEHPSQALLDLMTIREKKGTIEGLVVAIVGDIAHSRVARSNIYALKKMGATVRLAGPGTLLPTEIERMGAEVTTDMNTALDGADVVMMLRIQQERQGKALLPSNREYSRFYGLNPENLKLAKADALVMHPGPMNRGVEISSAVADGAQNVILDQVENGVAVRMALLYLVSGGEQLAEQSA</sequence>
<evidence type="ECO:0000256" key="4">
    <source>
        <dbReference type="ARBA" id="ARBA00022975"/>
    </source>
</evidence>
<dbReference type="Gene3D" id="3.40.50.1370">
    <property type="entry name" value="Aspartate/ornithine carbamoyltransferase"/>
    <property type="match status" value="2"/>
</dbReference>
<dbReference type="STRING" id="1842532.A7E78_02985"/>
<dbReference type="PRINTS" id="PR00100">
    <property type="entry name" value="AOTCASE"/>
</dbReference>
<dbReference type="AlphaFoldDB" id="A0A1L3GLT8"/>
<dbReference type="HAMAP" id="MF_00001">
    <property type="entry name" value="Asp_carb_tr"/>
    <property type="match status" value="1"/>
</dbReference>
<dbReference type="FunFam" id="3.40.50.1370:FF:000007">
    <property type="entry name" value="Aspartate carbamoyltransferase"/>
    <property type="match status" value="1"/>
</dbReference>
<evidence type="ECO:0000256" key="3">
    <source>
        <dbReference type="ARBA" id="ARBA00022679"/>
    </source>
</evidence>
<protein>
    <recommendedName>
        <fullName evidence="7">Aspartate carbamoyltransferase</fullName>
        <ecNumber evidence="7">2.1.3.2</ecNumber>
    </recommendedName>
    <alternativeName>
        <fullName evidence="7">Aspartate transcarbamylase</fullName>
        <shortName evidence="7">ATCase</shortName>
    </alternativeName>
</protein>
<evidence type="ECO:0000259" key="9">
    <source>
        <dbReference type="Pfam" id="PF02729"/>
    </source>
</evidence>
<dbReference type="EC" id="2.1.3.2" evidence="7"/>
<dbReference type="GO" id="GO:0004070">
    <property type="term" value="F:aspartate carbamoyltransferase activity"/>
    <property type="evidence" value="ECO:0007669"/>
    <property type="project" value="UniProtKB-UniRule"/>
</dbReference>
<dbReference type="Pfam" id="PF02729">
    <property type="entry name" value="OTCace_N"/>
    <property type="match status" value="1"/>
</dbReference>
<dbReference type="InterPro" id="IPR036901">
    <property type="entry name" value="Asp/Orn_carbamoylTrfase_sf"/>
</dbReference>
<dbReference type="SUPFAM" id="SSF53671">
    <property type="entry name" value="Aspartate/ornithine carbamoyltransferase"/>
    <property type="match status" value="1"/>
</dbReference>
<comment type="catalytic activity">
    <reaction evidence="6 7">
        <text>carbamoyl phosphate + L-aspartate = N-carbamoyl-L-aspartate + phosphate + H(+)</text>
        <dbReference type="Rhea" id="RHEA:20013"/>
        <dbReference type="ChEBI" id="CHEBI:15378"/>
        <dbReference type="ChEBI" id="CHEBI:29991"/>
        <dbReference type="ChEBI" id="CHEBI:32814"/>
        <dbReference type="ChEBI" id="CHEBI:43474"/>
        <dbReference type="ChEBI" id="CHEBI:58228"/>
        <dbReference type="EC" id="2.1.3.2"/>
    </reaction>
</comment>
<dbReference type="KEGG" id="pef:A7E78_02985"/>
<feature type="binding site" evidence="7">
    <location>
        <position position="139"/>
    </location>
    <ligand>
        <name>carbamoyl phosphate</name>
        <dbReference type="ChEBI" id="CHEBI:58228"/>
    </ligand>
</feature>
<proteinExistence type="inferred from homology"/>
<evidence type="ECO:0000313" key="10">
    <source>
        <dbReference type="EMBL" id="APG26892.1"/>
    </source>
</evidence>
<dbReference type="GO" id="GO:0006207">
    <property type="term" value="P:'de novo' pyrimidine nucleobase biosynthetic process"/>
    <property type="evidence" value="ECO:0007669"/>
    <property type="project" value="InterPro"/>
</dbReference>
<dbReference type="GO" id="GO:0044205">
    <property type="term" value="P:'de novo' UMP biosynthetic process"/>
    <property type="evidence" value="ECO:0007669"/>
    <property type="project" value="UniProtKB-UniRule"/>
</dbReference>
<dbReference type="InterPro" id="IPR006131">
    <property type="entry name" value="Asp_carbamoyltransf_Asp/Orn-bd"/>
</dbReference>
<dbReference type="InterPro" id="IPR002082">
    <property type="entry name" value="Asp_carbamoyltransf"/>
</dbReference>
<evidence type="ECO:0000256" key="1">
    <source>
        <dbReference type="ARBA" id="ARBA00004852"/>
    </source>
</evidence>
<reference evidence="10 11" key="1">
    <citation type="journal article" date="2017" name="Genome Announc.">
        <title>Complete Genome Sequences of Two Acetylene-Fermenting Pelobacter acetylenicus Strains.</title>
        <authorList>
            <person name="Sutton J.M."/>
            <person name="Baesman S.M."/>
            <person name="Fierst J.L."/>
            <person name="Poret-Peterson A.T."/>
            <person name="Oremland R.S."/>
            <person name="Dunlap D.S."/>
            <person name="Akob D.M."/>
        </authorList>
    </citation>
    <scope>NUCLEOTIDE SEQUENCE [LARGE SCALE GENOMIC DNA]</scope>
    <source>
        <strain evidence="10 11">SFB93</strain>
    </source>
</reference>
<feature type="binding site" evidence="7">
    <location>
        <position position="86"/>
    </location>
    <ligand>
        <name>L-aspartate</name>
        <dbReference type="ChEBI" id="CHEBI:29991"/>
    </ligand>
</feature>
<accession>A0A1L3GLT8</accession>
<comment type="function">
    <text evidence="5 7">Catalyzes the condensation of carbamoyl phosphate and aspartate to form carbamoyl aspartate and inorganic phosphate, the committed step in the de novo pyrimidine nucleotide biosynthesis pathway.</text>
</comment>
<evidence type="ECO:0000259" key="8">
    <source>
        <dbReference type="Pfam" id="PF00185"/>
    </source>
</evidence>
<feature type="binding site" evidence="7">
    <location>
        <position position="264"/>
    </location>
    <ligand>
        <name>carbamoyl phosphate</name>
        <dbReference type="ChEBI" id="CHEBI:58228"/>
    </ligand>
</feature>
<dbReference type="EMBL" id="CP015519">
    <property type="protein sequence ID" value="APG26892.1"/>
    <property type="molecule type" value="Genomic_DNA"/>
</dbReference>
<dbReference type="InterPro" id="IPR006130">
    <property type="entry name" value="Asp/Orn_carbamoylTrfase"/>
</dbReference>
<comment type="pathway">
    <text evidence="1 7">Pyrimidine metabolism; UMP biosynthesis via de novo pathway; (S)-dihydroorotate from bicarbonate: step 2/3.</text>
</comment>
<gene>
    <name evidence="7" type="primary">pyrB</name>
    <name evidence="10" type="ORF">A7E78_02985</name>
</gene>